<evidence type="ECO:0000313" key="1">
    <source>
        <dbReference type="EMBL" id="VVV00105.1"/>
    </source>
</evidence>
<protein>
    <submittedName>
        <fullName evidence="1">Polyamine aminopropyltransferase</fullName>
        <ecNumber evidence="1">2.5.1.16</ecNumber>
    </submittedName>
</protein>
<organism evidence="1 2">
    <name type="scientific">Mesonia oceanica</name>
    <dbReference type="NCBI Taxonomy" id="2687242"/>
    <lineage>
        <taxon>Bacteria</taxon>
        <taxon>Pseudomonadati</taxon>
        <taxon>Bacteroidota</taxon>
        <taxon>Flavobacteriia</taxon>
        <taxon>Flavobacteriales</taxon>
        <taxon>Flavobacteriaceae</taxon>
        <taxon>Mesonia</taxon>
    </lineage>
</organism>
<evidence type="ECO:0000313" key="2">
    <source>
        <dbReference type="Proteomes" id="UP000356253"/>
    </source>
</evidence>
<sequence>MKRTLSYLWPLTKKVNSEFSGELEVTWLNGKKILDTKNANYSYGALHQILDVALQKTNANRGGHTLVLGLGGGSILQLLRKKYNFYGKITAVELDSKIIEIAKQEFKIQQYQPLEVICEDAEKFVQQHDKKFDTVIVDLFIDVKVPEQFFKIQFWENLAKLLQPEATVIFNAGIGEHHQLEIEKLQQATKQMISFQKTTHVKGTNTLLLGKKIE</sequence>
<dbReference type="Proteomes" id="UP000356253">
    <property type="component" value="Unassembled WGS sequence"/>
</dbReference>
<keyword evidence="1" id="KW-0808">Transferase</keyword>
<gene>
    <name evidence="1" type="primary">speE</name>
    <name evidence="1" type="ORF">FVB9532_01370</name>
</gene>
<proteinExistence type="predicted"/>
<reference evidence="1" key="1">
    <citation type="submission" date="2019-09" db="EMBL/GenBank/DDBJ databases">
        <authorList>
            <person name="Rodrigo-Torres L."/>
            <person name="Arahal R. D."/>
            <person name="Lucena T."/>
        </authorList>
    </citation>
    <scope>NUCLEOTIDE SEQUENCE</scope>
    <source>
        <strain evidence="1">ISS653</strain>
    </source>
</reference>
<name>A0AC61Y6S1_9FLAO</name>
<dbReference type="EMBL" id="CABVMM010000004">
    <property type="protein sequence ID" value="VVV00105.1"/>
    <property type="molecule type" value="Genomic_DNA"/>
</dbReference>
<dbReference type="EC" id="2.5.1.16" evidence="1"/>
<keyword evidence="2" id="KW-1185">Reference proteome</keyword>
<comment type="caution">
    <text evidence="1">The sequence shown here is derived from an EMBL/GenBank/DDBJ whole genome shotgun (WGS) entry which is preliminary data.</text>
</comment>
<accession>A0AC61Y6S1</accession>